<feature type="compositionally biased region" description="Polar residues" evidence="9">
    <location>
        <begin position="1"/>
        <end position="10"/>
    </location>
</feature>
<feature type="compositionally biased region" description="Low complexity" evidence="9">
    <location>
        <begin position="647"/>
        <end position="659"/>
    </location>
</feature>
<dbReference type="InterPro" id="IPR029044">
    <property type="entry name" value="Nucleotide-diphossugar_trans"/>
</dbReference>
<evidence type="ECO:0000313" key="12">
    <source>
        <dbReference type="EMBL" id="ERG96486.1"/>
    </source>
</evidence>
<keyword evidence="8 10" id="KW-0472">Membrane</keyword>
<dbReference type="InterPro" id="IPR001173">
    <property type="entry name" value="Glyco_trans_2-like"/>
</dbReference>
<proteinExistence type="inferred from homology"/>
<feature type="transmembrane region" description="Helical" evidence="10">
    <location>
        <begin position="605"/>
        <end position="627"/>
    </location>
</feature>
<gene>
    <name evidence="12" type="ORF">J07HQW2_02966</name>
</gene>
<dbReference type="STRING" id="1238425.J07HQW2_02966"/>
<dbReference type="HOGENOM" id="CLU_474611_0_0_2"/>
<feature type="transmembrane region" description="Helical" evidence="10">
    <location>
        <begin position="544"/>
        <end position="564"/>
    </location>
</feature>
<dbReference type="InterPro" id="IPR035518">
    <property type="entry name" value="DPG_synthase"/>
</dbReference>
<feature type="domain" description="Glycosyltransferase 2-like" evidence="11">
    <location>
        <begin position="49"/>
        <end position="218"/>
    </location>
</feature>
<evidence type="ECO:0000259" key="11">
    <source>
        <dbReference type="Pfam" id="PF00535"/>
    </source>
</evidence>
<name>U1PVQ0_9EURY</name>
<dbReference type="eggNOG" id="arCOG00897">
    <property type="taxonomic scope" value="Archaea"/>
</dbReference>
<feature type="region of interest" description="Disordered" evidence="9">
    <location>
        <begin position="634"/>
        <end position="659"/>
    </location>
</feature>
<reference evidence="12 13" key="1">
    <citation type="journal article" date="2013" name="PLoS ONE">
        <title>Assembly-driven community genomics of a hypersaline microbial ecosystem.</title>
        <authorList>
            <person name="Podell S."/>
            <person name="Ugalde J.A."/>
            <person name="Narasingarao P."/>
            <person name="Banfield J.F."/>
            <person name="Heidelberg K.B."/>
            <person name="Allen E.E."/>
        </authorList>
    </citation>
    <scope>NUCLEOTIDE SEQUENCE [LARGE SCALE GENOMIC DNA]</scope>
    <source>
        <strain evidence="13">J07HQW2</strain>
    </source>
</reference>
<feature type="transmembrane region" description="Helical" evidence="10">
    <location>
        <begin position="576"/>
        <end position="599"/>
    </location>
</feature>
<evidence type="ECO:0000256" key="4">
    <source>
        <dbReference type="ARBA" id="ARBA00022676"/>
    </source>
</evidence>
<dbReference type="PANTHER" id="PTHR10859">
    <property type="entry name" value="GLYCOSYL TRANSFERASE"/>
    <property type="match status" value="1"/>
</dbReference>
<dbReference type="GO" id="GO:0016757">
    <property type="term" value="F:glycosyltransferase activity"/>
    <property type="evidence" value="ECO:0007669"/>
    <property type="project" value="UniProtKB-KW"/>
</dbReference>
<dbReference type="EMBL" id="KE356561">
    <property type="protein sequence ID" value="ERG96486.1"/>
    <property type="molecule type" value="Genomic_DNA"/>
</dbReference>
<dbReference type="Proteomes" id="UP000030710">
    <property type="component" value="Unassembled WGS sequence"/>
</dbReference>
<feature type="transmembrane region" description="Helical" evidence="10">
    <location>
        <begin position="289"/>
        <end position="309"/>
    </location>
</feature>
<feature type="compositionally biased region" description="Polar residues" evidence="9">
    <location>
        <begin position="31"/>
        <end position="46"/>
    </location>
</feature>
<evidence type="ECO:0000256" key="5">
    <source>
        <dbReference type="ARBA" id="ARBA00022679"/>
    </source>
</evidence>
<dbReference type="PANTHER" id="PTHR10859:SF105">
    <property type="entry name" value="DOLICHYL-PHOSPHATE BETA-D-MANNOSYLTRANSFERASE"/>
    <property type="match status" value="1"/>
</dbReference>
<evidence type="ECO:0000256" key="9">
    <source>
        <dbReference type="SAM" id="MobiDB-lite"/>
    </source>
</evidence>
<evidence type="ECO:0000313" key="13">
    <source>
        <dbReference type="Proteomes" id="UP000030710"/>
    </source>
</evidence>
<keyword evidence="7 10" id="KW-1133">Transmembrane helix</keyword>
<comment type="subcellular location">
    <subcellularLocation>
        <location evidence="1">Cell membrane</location>
        <topology evidence="1">Multi-pass membrane protein</topology>
    </subcellularLocation>
</comment>
<evidence type="ECO:0000256" key="1">
    <source>
        <dbReference type="ARBA" id="ARBA00004651"/>
    </source>
</evidence>
<keyword evidence="4" id="KW-0328">Glycosyltransferase</keyword>
<evidence type="ECO:0000256" key="10">
    <source>
        <dbReference type="SAM" id="Phobius"/>
    </source>
</evidence>
<accession>U1PVQ0</accession>
<protein>
    <recommendedName>
        <fullName evidence="11">Glycosyltransferase 2-like domain-containing protein</fullName>
    </recommendedName>
</protein>
<keyword evidence="6 10" id="KW-0812">Transmembrane</keyword>
<organism evidence="12 13">
    <name type="scientific">Haloquadratum walsbyi J07HQW2</name>
    <dbReference type="NCBI Taxonomy" id="1238425"/>
    <lineage>
        <taxon>Archaea</taxon>
        <taxon>Methanobacteriati</taxon>
        <taxon>Methanobacteriota</taxon>
        <taxon>Stenosarchaea group</taxon>
        <taxon>Halobacteria</taxon>
        <taxon>Halobacteriales</taxon>
        <taxon>Haloferacaceae</taxon>
        <taxon>Haloquadratum</taxon>
    </lineage>
</organism>
<feature type="region of interest" description="Disordered" evidence="9">
    <location>
        <begin position="1"/>
        <end position="46"/>
    </location>
</feature>
<dbReference type="GO" id="GO:0006487">
    <property type="term" value="P:protein N-linked glycosylation"/>
    <property type="evidence" value="ECO:0007669"/>
    <property type="project" value="TreeGrafter"/>
</dbReference>
<evidence type="ECO:0000256" key="3">
    <source>
        <dbReference type="ARBA" id="ARBA00022475"/>
    </source>
</evidence>
<dbReference type="InterPro" id="IPR022791">
    <property type="entry name" value="L-PG_synthase/AglD"/>
</dbReference>
<keyword evidence="3" id="KW-1003">Cell membrane</keyword>
<feature type="transmembrane region" description="Helical" evidence="10">
    <location>
        <begin position="446"/>
        <end position="467"/>
    </location>
</feature>
<evidence type="ECO:0000256" key="6">
    <source>
        <dbReference type="ARBA" id="ARBA00022692"/>
    </source>
</evidence>
<dbReference type="Pfam" id="PF03706">
    <property type="entry name" value="LPG_synthase_TM"/>
    <property type="match status" value="1"/>
</dbReference>
<comment type="similarity">
    <text evidence="2">Belongs to the glycosyltransferase 2 family.</text>
</comment>
<feature type="transmembrane region" description="Helical" evidence="10">
    <location>
        <begin position="407"/>
        <end position="426"/>
    </location>
</feature>
<feature type="transmembrane region" description="Helical" evidence="10">
    <location>
        <begin position="513"/>
        <end position="538"/>
    </location>
</feature>
<dbReference type="NCBIfam" id="TIGR00374">
    <property type="entry name" value="flippase-like domain"/>
    <property type="match status" value="1"/>
</dbReference>
<evidence type="ECO:0000256" key="8">
    <source>
        <dbReference type="ARBA" id="ARBA00023136"/>
    </source>
</evidence>
<evidence type="ECO:0000256" key="7">
    <source>
        <dbReference type="ARBA" id="ARBA00022989"/>
    </source>
</evidence>
<dbReference type="CDD" id="cd04188">
    <property type="entry name" value="DPG_synthase"/>
    <property type="match status" value="1"/>
</dbReference>
<evidence type="ECO:0000256" key="2">
    <source>
        <dbReference type="ARBA" id="ARBA00006739"/>
    </source>
</evidence>
<keyword evidence="5" id="KW-0808">Transferase</keyword>
<dbReference type="Pfam" id="PF00535">
    <property type="entry name" value="Glycos_transf_2"/>
    <property type="match status" value="1"/>
</dbReference>
<dbReference type="Gene3D" id="3.90.550.10">
    <property type="entry name" value="Spore Coat Polysaccharide Biosynthesis Protein SpsA, Chain A"/>
    <property type="match status" value="1"/>
</dbReference>
<dbReference type="SUPFAM" id="SSF53448">
    <property type="entry name" value="Nucleotide-diphospho-sugar transferases"/>
    <property type="match status" value="1"/>
</dbReference>
<feature type="transmembrane region" description="Helical" evidence="10">
    <location>
        <begin position="321"/>
        <end position="339"/>
    </location>
</feature>
<dbReference type="RefSeq" id="WP_021055950.1">
    <property type="nucleotide sequence ID" value="NZ_KE356561.1"/>
</dbReference>
<feature type="compositionally biased region" description="Acidic residues" evidence="9">
    <location>
        <begin position="17"/>
        <end position="26"/>
    </location>
</feature>
<dbReference type="AlphaFoldDB" id="U1PVQ0"/>
<sequence>MESPSAGSAKSNATGSDDNDDDDDDTTATGRQTSSSNEPPAAGNNVSVTVVLPAYNEESTLKSTVEKTINALESFCEPTSIEIIIAEDGCTDNTPEIADQLAATDSRIRHMHSDTRLGRGGALEQAFELANGNVLAYFDTDLATDIRHLEELITRVQTGEADVATGSRWLPENIADRPAKRGIPSRIYNTLVRLFLRSDLQDHQCGFKAFTQEAFESLRPIVEDSHWFWDTEMLVRAQRADLTVVEFPVEWTAKGDTKVDLVRDVFGMGSQILRTWWQISVQPRLSPRVSLGAGAVLAIVALALMTQYIDFNTVITEVRTADPWLVAAATAVYIISWPIRGLRYRDILSELGYYERVRFLTGAVFISQTGNLVFPARAGDLVRAYVIKARRGIAYPSGFASLAAERVFDLLTIASLAGVVLLGYTASGQTATLARTIIGADGAGRVAVIVSMSVGVIAVATVVGIILSARSEVNIPSTVVYRISTDSYAQMVVSVIDQFIEDLQTVAGTRRGFVRVGATSIIIWSIDVVTALIVLTAFSPNLGAVQLLAVSFFAVSVGNLAKILPLSPGGVGLYEGAFTLLVVGLTPITTSVAIGAAVVDHAVKNLVTIVGGYASMFGLNVSLMTAVEETRSARNHDADISDEEVTHTQAQTQTQTRSR</sequence>
<dbReference type="GO" id="GO:0005886">
    <property type="term" value="C:plasma membrane"/>
    <property type="evidence" value="ECO:0007669"/>
    <property type="project" value="UniProtKB-SubCell"/>
</dbReference>